<comment type="caution">
    <text evidence="3">The sequence shown here is derived from an EMBL/GenBank/DDBJ whole genome shotgun (WGS) entry which is preliminary data.</text>
</comment>
<feature type="compositionally biased region" description="Pro residues" evidence="1">
    <location>
        <begin position="85"/>
        <end position="102"/>
    </location>
</feature>
<keyword evidence="4" id="KW-1185">Reference proteome</keyword>
<evidence type="ECO:0000256" key="2">
    <source>
        <dbReference type="SAM" id="Phobius"/>
    </source>
</evidence>
<protein>
    <submittedName>
        <fullName evidence="3">Uncharacterized protein</fullName>
    </submittedName>
</protein>
<evidence type="ECO:0000313" key="4">
    <source>
        <dbReference type="Proteomes" id="UP001328107"/>
    </source>
</evidence>
<dbReference type="EMBL" id="BTRK01000006">
    <property type="protein sequence ID" value="GMR59542.1"/>
    <property type="molecule type" value="Genomic_DNA"/>
</dbReference>
<keyword evidence="2" id="KW-1133">Transmembrane helix</keyword>
<sequence length="143" mass="15544">MASSAFIAFILVPLILIAISLYAYRILQRQRRRREMSVSSNGQVNVAPLPSSSLHSSPLPILEASALPYSPQSVFAPPTLSFPSPSSPPPYPSLPLPSPPITPSISIPNVPLPPYTDTMDSVDLHDDPPPAYEEISQKIEKKM</sequence>
<dbReference type="Proteomes" id="UP001328107">
    <property type="component" value="Unassembled WGS sequence"/>
</dbReference>
<feature type="region of interest" description="Disordered" evidence="1">
    <location>
        <begin position="79"/>
        <end position="143"/>
    </location>
</feature>
<evidence type="ECO:0000313" key="3">
    <source>
        <dbReference type="EMBL" id="GMR59542.1"/>
    </source>
</evidence>
<keyword evidence="2" id="KW-0812">Transmembrane</keyword>
<keyword evidence="2" id="KW-0472">Membrane</keyword>
<gene>
    <name evidence="3" type="ORF">PMAYCL1PPCAC_29737</name>
</gene>
<feature type="transmembrane region" description="Helical" evidence="2">
    <location>
        <begin position="6"/>
        <end position="27"/>
    </location>
</feature>
<organism evidence="3 4">
    <name type="scientific">Pristionchus mayeri</name>
    <dbReference type="NCBI Taxonomy" id="1317129"/>
    <lineage>
        <taxon>Eukaryota</taxon>
        <taxon>Metazoa</taxon>
        <taxon>Ecdysozoa</taxon>
        <taxon>Nematoda</taxon>
        <taxon>Chromadorea</taxon>
        <taxon>Rhabditida</taxon>
        <taxon>Rhabditina</taxon>
        <taxon>Diplogasteromorpha</taxon>
        <taxon>Diplogasteroidea</taxon>
        <taxon>Neodiplogasteridae</taxon>
        <taxon>Pristionchus</taxon>
    </lineage>
</organism>
<proteinExistence type="predicted"/>
<accession>A0AAN5DCA7</accession>
<evidence type="ECO:0000256" key="1">
    <source>
        <dbReference type="SAM" id="MobiDB-lite"/>
    </source>
</evidence>
<name>A0AAN5DCA7_9BILA</name>
<dbReference type="AlphaFoldDB" id="A0AAN5DCA7"/>
<reference evidence="4" key="1">
    <citation type="submission" date="2022-10" db="EMBL/GenBank/DDBJ databases">
        <title>Genome assembly of Pristionchus species.</title>
        <authorList>
            <person name="Yoshida K."/>
            <person name="Sommer R.J."/>
        </authorList>
    </citation>
    <scope>NUCLEOTIDE SEQUENCE [LARGE SCALE GENOMIC DNA]</scope>
    <source>
        <strain evidence="4">RS5460</strain>
    </source>
</reference>